<dbReference type="GO" id="GO:0005737">
    <property type="term" value="C:cytoplasm"/>
    <property type="evidence" value="ECO:0007669"/>
    <property type="project" value="TreeGrafter"/>
</dbReference>
<reference evidence="4 5" key="1">
    <citation type="submission" date="2024-05" db="EMBL/GenBank/DDBJ databases">
        <authorList>
            <person name="Wallberg A."/>
        </authorList>
    </citation>
    <scope>NUCLEOTIDE SEQUENCE [LARGE SCALE GENOMIC DNA]</scope>
</reference>
<evidence type="ECO:0000256" key="1">
    <source>
        <dbReference type="ARBA" id="ARBA00006499"/>
    </source>
</evidence>
<gene>
    <name evidence="4" type="ORF">MNOR_LOCUS24393</name>
</gene>
<dbReference type="SUPFAM" id="SSF53474">
    <property type="entry name" value="alpha/beta-Hydrolases"/>
    <property type="match status" value="1"/>
</dbReference>
<dbReference type="GO" id="GO:0052689">
    <property type="term" value="F:carboxylic ester hydrolase activity"/>
    <property type="evidence" value="ECO:0007669"/>
    <property type="project" value="TreeGrafter"/>
</dbReference>
<organism evidence="4 5">
    <name type="scientific">Meganyctiphanes norvegica</name>
    <name type="common">Northern krill</name>
    <name type="synonym">Thysanopoda norvegica</name>
    <dbReference type="NCBI Taxonomy" id="48144"/>
    <lineage>
        <taxon>Eukaryota</taxon>
        <taxon>Metazoa</taxon>
        <taxon>Ecdysozoa</taxon>
        <taxon>Arthropoda</taxon>
        <taxon>Crustacea</taxon>
        <taxon>Multicrustacea</taxon>
        <taxon>Malacostraca</taxon>
        <taxon>Eumalacostraca</taxon>
        <taxon>Eucarida</taxon>
        <taxon>Euphausiacea</taxon>
        <taxon>Euphausiidae</taxon>
        <taxon>Meganyctiphanes</taxon>
    </lineage>
</organism>
<dbReference type="Proteomes" id="UP001497623">
    <property type="component" value="Unassembled WGS sequence"/>
</dbReference>
<proteinExistence type="inferred from homology"/>
<evidence type="ECO:0000259" key="3">
    <source>
        <dbReference type="Pfam" id="PF02230"/>
    </source>
</evidence>
<dbReference type="EMBL" id="CAXKWB010022361">
    <property type="protein sequence ID" value="CAL4124278.1"/>
    <property type="molecule type" value="Genomic_DNA"/>
</dbReference>
<evidence type="ECO:0000256" key="2">
    <source>
        <dbReference type="ARBA" id="ARBA00012423"/>
    </source>
</evidence>
<protein>
    <recommendedName>
        <fullName evidence="2">palmitoyl-protein hydrolase</fullName>
        <ecNumber evidence="2">3.1.2.22</ecNumber>
    </recommendedName>
</protein>
<feature type="non-terminal residue" evidence="4">
    <location>
        <position position="123"/>
    </location>
</feature>
<dbReference type="PANTHER" id="PTHR10655:SF68">
    <property type="entry name" value="PALMITOYL-PROTEIN HYDROLASE"/>
    <property type="match status" value="1"/>
</dbReference>
<dbReference type="InterPro" id="IPR050565">
    <property type="entry name" value="LYPA1-2/EST-like"/>
</dbReference>
<keyword evidence="5" id="KW-1185">Reference proteome</keyword>
<comment type="caution">
    <text evidence="4">The sequence shown here is derived from an EMBL/GenBank/DDBJ whole genome shotgun (WGS) entry which is preliminary data.</text>
</comment>
<evidence type="ECO:0000313" key="5">
    <source>
        <dbReference type="Proteomes" id="UP001497623"/>
    </source>
</evidence>
<dbReference type="GO" id="GO:0008474">
    <property type="term" value="F:palmitoyl-(protein) hydrolase activity"/>
    <property type="evidence" value="ECO:0007669"/>
    <property type="project" value="UniProtKB-EC"/>
</dbReference>
<dbReference type="InterPro" id="IPR003140">
    <property type="entry name" value="PLipase/COase/thioEstase"/>
</dbReference>
<dbReference type="Pfam" id="PF02230">
    <property type="entry name" value="Abhydrolase_2"/>
    <property type="match status" value="1"/>
</dbReference>
<dbReference type="EC" id="3.1.2.22" evidence="2"/>
<evidence type="ECO:0000313" key="4">
    <source>
        <dbReference type="EMBL" id="CAL4124278.1"/>
    </source>
</evidence>
<dbReference type="AlphaFoldDB" id="A0AAV2RI16"/>
<dbReference type="Gene3D" id="3.40.50.1820">
    <property type="entry name" value="alpha/beta hydrolase"/>
    <property type="match status" value="1"/>
</dbReference>
<comment type="similarity">
    <text evidence="1">Belongs to the AB hydrolase superfamily. AB hydrolase 2 family.</text>
</comment>
<feature type="domain" description="Phospholipase/carboxylesterase/thioesterase" evidence="3">
    <location>
        <begin position="1"/>
        <end position="104"/>
    </location>
</feature>
<sequence>GGMGQGGSLALYTAFSFKNPLAGFVAISSWLPLKETFPEVVDNHETRVLHIHGTSDPIIEFNIGIETSNILSRLASQYQFIPIPGMTHTCTDEVLKHFKCFIKDNLPSNIDFNLDCDNEEENV</sequence>
<name>A0AAV2RI16_MEGNR</name>
<accession>A0AAV2RI16</accession>
<dbReference type="PANTHER" id="PTHR10655">
    <property type="entry name" value="LYSOPHOSPHOLIPASE-RELATED"/>
    <property type="match status" value="1"/>
</dbReference>
<feature type="non-terminal residue" evidence="4">
    <location>
        <position position="1"/>
    </location>
</feature>
<dbReference type="InterPro" id="IPR029058">
    <property type="entry name" value="AB_hydrolase_fold"/>
</dbReference>